<dbReference type="Pfam" id="PF00534">
    <property type="entry name" value="Glycos_transf_1"/>
    <property type="match status" value="1"/>
</dbReference>
<proteinExistence type="predicted"/>
<dbReference type="Proteomes" id="UP000625551">
    <property type="component" value="Unassembled WGS sequence"/>
</dbReference>
<comment type="caution">
    <text evidence="3">The sequence shown here is derived from an EMBL/GenBank/DDBJ whole genome shotgun (WGS) entry which is preliminary data.</text>
</comment>
<name>A0ABR7XF85_9BACT</name>
<gene>
    <name evidence="3" type="ORF">H9Q13_07245</name>
</gene>
<dbReference type="SUPFAM" id="SSF53756">
    <property type="entry name" value="UDP-Glycosyltransferase/glycogen phosphorylase"/>
    <property type="match status" value="1"/>
</dbReference>
<dbReference type="Pfam" id="PF13439">
    <property type="entry name" value="Glyco_transf_4"/>
    <property type="match status" value="1"/>
</dbReference>
<dbReference type="CDD" id="cd03811">
    <property type="entry name" value="GT4_GT28_WabH-like"/>
    <property type="match status" value="1"/>
</dbReference>
<dbReference type="Gene3D" id="3.40.50.2000">
    <property type="entry name" value="Glycogen Phosphorylase B"/>
    <property type="match status" value="2"/>
</dbReference>
<keyword evidence="4" id="KW-1185">Reference proteome</keyword>
<accession>A0ABR7XF85</accession>
<feature type="domain" description="Glycosyl transferase family 1" evidence="1">
    <location>
        <begin position="168"/>
        <end position="330"/>
    </location>
</feature>
<dbReference type="PANTHER" id="PTHR12526">
    <property type="entry name" value="GLYCOSYLTRANSFERASE"/>
    <property type="match status" value="1"/>
</dbReference>
<protein>
    <submittedName>
        <fullName evidence="3">Glycosyltransferase</fullName>
    </submittedName>
</protein>
<dbReference type="EMBL" id="JACXAJ010000002">
    <property type="protein sequence ID" value="MBD1396955.1"/>
    <property type="molecule type" value="Genomic_DNA"/>
</dbReference>
<evidence type="ECO:0000313" key="4">
    <source>
        <dbReference type="Proteomes" id="UP000625551"/>
    </source>
</evidence>
<evidence type="ECO:0000259" key="1">
    <source>
        <dbReference type="Pfam" id="PF00534"/>
    </source>
</evidence>
<sequence>MKILRVTTELNYGGIEKVFELHAKYHDKSYDLVFVALGNGGNTEVLLQKLGYKVIVLNAIKVTIPSLKLISALTKVIKEENPDVVHAAGAEANFHATLAAKISGVKKIICEEIGIPSHSIKAKLFFRLIYSFSDKVIAISKAVETYLVESKESPANKVVLIYNPVNEFVKVEEVKKEEFLITIVARLEPVKNIDLLIEAFAELIKRFPKAKLSIIGNGSLRNVLQKQAERLHMDENISFKGYLVDPYPELLKSTFFVLPSLFEGFGLACIEAIQTENIVICTDSGGIPEFVSDGEHGFLFNPTSKEALLEKLEKAILLPETEKARMINSAQVKVKQMFSPAKYLSQLQELYQLT</sequence>
<evidence type="ECO:0000259" key="2">
    <source>
        <dbReference type="Pfam" id="PF13439"/>
    </source>
</evidence>
<dbReference type="RefSeq" id="WP_191183090.1">
    <property type="nucleotide sequence ID" value="NZ_JACXAJ010000002.1"/>
</dbReference>
<feature type="domain" description="Glycosyltransferase subfamily 4-like N-terminal" evidence="2">
    <location>
        <begin position="12"/>
        <end position="166"/>
    </location>
</feature>
<dbReference type="PANTHER" id="PTHR12526:SF630">
    <property type="entry name" value="GLYCOSYLTRANSFERASE"/>
    <property type="match status" value="1"/>
</dbReference>
<dbReference type="InterPro" id="IPR028098">
    <property type="entry name" value="Glyco_trans_4-like_N"/>
</dbReference>
<organism evidence="3 4">
    <name type="scientific">Pontibacter aquaedesilientis</name>
    <dbReference type="NCBI Taxonomy" id="2766980"/>
    <lineage>
        <taxon>Bacteria</taxon>
        <taxon>Pseudomonadati</taxon>
        <taxon>Bacteroidota</taxon>
        <taxon>Cytophagia</taxon>
        <taxon>Cytophagales</taxon>
        <taxon>Hymenobacteraceae</taxon>
        <taxon>Pontibacter</taxon>
    </lineage>
</organism>
<reference evidence="3 4" key="1">
    <citation type="submission" date="2020-09" db="EMBL/GenBank/DDBJ databases">
        <title>Genome sequencing and assembly of Pontibacter sp.</title>
        <authorList>
            <person name="Chhetri G."/>
        </authorList>
    </citation>
    <scope>NUCLEOTIDE SEQUENCE [LARGE SCALE GENOMIC DNA]</scope>
    <source>
        <strain evidence="3 4">JH31</strain>
    </source>
</reference>
<dbReference type="InterPro" id="IPR001296">
    <property type="entry name" value="Glyco_trans_1"/>
</dbReference>
<evidence type="ECO:0000313" key="3">
    <source>
        <dbReference type="EMBL" id="MBD1396955.1"/>
    </source>
</evidence>